<dbReference type="GO" id="GO:0006313">
    <property type="term" value="P:DNA transposition"/>
    <property type="evidence" value="ECO:0007669"/>
    <property type="project" value="InterPro"/>
</dbReference>
<evidence type="ECO:0000313" key="2">
    <source>
        <dbReference type="EMBL" id="KAI6653053.1"/>
    </source>
</evidence>
<comment type="caution">
    <text evidence="2">The sequence shown here is derived from an EMBL/GenBank/DDBJ whole genome shotgun (WGS) entry which is preliminary data.</text>
</comment>
<accession>A0AAV7JVK7</accession>
<dbReference type="GO" id="GO:0003677">
    <property type="term" value="F:DNA binding"/>
    <property type="evidence" value="ECO:0007669"/>
    <property type="project" value="InterPro"/>
</dbReference>
<sequence>MELSRRTGVPKSTVYRTVPKLKKAESVDRKIGSGKQCQIKANNARSLASLAINNPRSSERKLTCKCNKRRGLSFSHEAVRIEMKRRGFTRKVARKIPMLTQTHKAYRVDWAKSNRCRDWEKAIFSDEMSIWLAGGRVYVRCKGDSKPVKPSTKHSPKLNVWGVFSARGTFPIKVFRENLTGDFTVTFCTNV</sequence>
<reference evidence="2 3" key="1">
    <citation type="journal article" date="2023" name="BMC Biol.">
        <title>The compact genome of the sponge Oopsacas minuta (Hexactinellida) is lacking key metazoan core genes.</title>
        <authorList>
            <person name="Santini S."/>
            <person name="Schenkelaars Q."/>
            <person name="Jourda C."/>
            <person name="Duchesne M."/>
            <person name="Belahbib H."/>
            <person name="Rocher C."/>
            <person name="Selva M."/>
            <person name="Riesgo A."/>
            <person name="Vervoort M."/>
            <person name="Leys S.P."/>
            <person name="Kodjabachian L."/>
            <person name="Le Bivic A."/>
            <person name="Borchiellini C."/>
            <person name="Claverie J.M."/>
            <person name="Renard E."/>
        </authorList>
    </citation>
    <scope>NUCLEOTIDE SEQUENCE [LARGE SCALE GENOMIC DNA]</scope>
    <source>
        <strain evidence="2">SPO-2</strain>
    </source>
</reference>
<dbReference type="Proteomes" id="UP001165289">
    <property type="component" value="Unassembled WGS sequence"/>
</dbReference>
<protein>
    <recommendedName>
        <fullName evidence="1">Transposase Tc1-like domain-containing protein</fullName>
    </recommendedName>
</protein>
<evidence type="ECO:0000259" key="1">
    <source>
        <dbReference type="Pfam" id="PF01498"/>
    </source>
</evidence>
<dbReference type="InterPro" id="IPR036397">
    <property type="entry name" value="RNaseH_sf"/>
</dbReference>
<organism evidence="2 3">
    <name type="scientific">Oopsacas minuta</name>
    <dbReference type="NCBI Taxonomy" id="111878"/>
    <lineage>
        <taxon>Eukaryota</taxon>
        <taxon>Metazoa</taxon>
        <taxon>Porifera</taxon>
        <taxon>Hexactinellida</taxon>
        <taxon>Hexasterophora</taxon>
        <taxon>Lyssacinosida</taxon>
        <taxon>Leucopsacidae</taxon>
        <taxon>Oopsacas</taxon>
    </lineage>
</organism>
<dbReference type="GO" id="GO:0015074">
    <property type="term" value="P:DNA integration"/>
    <property type="evidence" value="ECO:0007669"/>
    <property type="project" value="InterPro"/>
</dbReference>
<dbReference type="Gene3D" id="3.30.420.10">
    <property type="entry name" value="Ribonuclease H-like superfamily/Ribonuclease H"/>
    <property type="match status" value="1"/>
</dbReference>
<dbReference type="EMBL" id="JAKMXF010000295">
    <property type="protein sequence ID" value="KAI6653053.1"/>
    <property type="molecule type" value="Genomic_DNA"/>
</dbReference>
<feature type="domain" description="Transposase Tc1-like" evidence="1">
    <location>
        <begin position="45"/>
        <end position="114"/>
    </location>
</feature>
<proteinExistence type="predicted"/>
<evidence type="ECO:0000313" key="3">
    <source>
        <dbReference type="Proteomes" id="UP001165289"/>
    </source>
</evidence>
<keyword evidence="3" id="KW-1185">Reference proteome</keyword>
<name>A0AAV7JVK7_9METZ</name>
<dbReference type="Pfam" id="PF01498">
    <property type="entry name" value="HTH_Tnp_Tc3_2"/>
    <property type="match status" value="1"/>
</dbReference>
<gene>
    <name evidence="2" type="ORF">LOD99_3889</name>
</gene>
<dbReference type="AlphaFoldDB" id="A0AAV7JVK7"/>
<dbReference type="InterPro" id="IPR002492">
    <property type="entry name" value="Transposase_Tc1-like"/>
</dbReference>